<comment type="caution">
    <text evidence="3">The sequence shown here is derived from an EMBL/GenBank/DDBJ whole genome shotgun (WGS) entry which is preliminary data.</text>
</comment>
<dbReference type="AlphaFoldDB" id="A0A6V8LEN3"/>
<organism evidence="3 4">
    <name type="scientific">Phytohabitans rumicis</name>
    <dbReference type="NCBI Taxonomy" id="1076125"/>
    <lineage>
        <taxon>Bacteria</taxon>
        <taxon>Bacillati</taxon>
        <taxon>Actinomycetota</taxon>
        <taxon>Actinomycetes</taxon>
        <taxon>Micromonosporales</taxon>
        <taxon>Micromonosporaceae</taxon>
    </lineage>
</organism>
<evidence type="ECO:0000313" key="3">
    <source>
        <dbReference type="EMBL" id="GFJ93271.1"/>
    </source>
</evidence>
<evidence type="ECO:0000256" key="2">
    <source>
        <dbReference type="SAM" id="Phobius"/>
    </source>
</evidence>
<reference evidence="3 4" key="1">
    <citation type="submission" date="2020-03" db="EMBL/GenBank/DDBJ databases">
        <title>Whole genome shotgun sequence of Phytohabitans rumicis NBRC 108638.</title>
        <authorList>
            <person name="Komaki H."/>
            <person name="Tamura T."/>
        </authorList>
    </citation>
    <scope>NUCLEOTIDE SEQUENCE [LARGE SCALE GENOMIC DNA]</scope>
    <source>
        <strain evidence="3 4">NBRC 108638</strain>
    </source>
</reference>
<dbReference type="Proteomes" id="UP000482960">
    <property type="component" value="Unassembled WGS sequence"/>
</dbReference>
<gene>
    <name evidence="3" type="ORF">Prum_069130</name>
</gene>
<dbReference type="EMBL" id="BLPG01000001">
    <property type="protein sequence ID" value="GFJ93271.1"/>
    <property type="molecule type" value="Genomic_DNA"/>
</dbReference>
<proteinExistence type="predicted"/>
<protein>
    <submittedName>
        <fullName evidence="3">Uncharacterized protein</fullName>
    </submittedName>
</protein>
<keyword evidence="4" id="KW-1185">Reference proteome</keyword>
<feature type="transmembrane region" description="Helical" evidence="2">
    <location>
        <begin position="33"/>
        <end position="52"/>
    </location>
</feature>
<accession>A0A6V8LEN3</accession>
<evidence type="ECO:0000313" key="4">
    <source>
        <dbReference type="Proteomes" id="UP000482960"/>
    </source>
</evidence>
<dbReference type="RefSeq" id="WP_173079938.1">
    <property type="nucleotide sequence ID" value="NZ_BLPG01000001.1"/>
</dbReference>
<reference evidence="3 4" key="2">
    <citation type="submission" date="2020-03" db="EMBL/GenBank/DDBJ databases">
        <authorList>
            <person name="Ichikawa N."/>
            <person name="Kimura A."/>
            <person name="Kitahashi Y."/>
            <person name="Uohara A."/>
        </authorList>
    </citation>
    <scope>NUCLEOTIDE SEQUENCE [LARGE SCALE GENOMIC DNA]</scope>
    <source>
        <strain evidence="3 4">NBRC 108638</strain>
    </source>
</reference>
<keyword evidence="2" id="KW-0812">Transmembrane</keyword>
<evidence type="ECO:0000256" key="1">
    <source>
        <dbReference type="SAM" id="MobiDB-lite"/>
    </source>
</evidence>
<name>A0A6V8LEN3_9ACTN</name>
<feature type="region of interest" description="Disordered" evidence="1">
    <location>
        <begin position="59"/>
        <end position="80"/>
    </location>
</feature>
<keyword evidence="2" id="KW-1133">Transmembrane helix</keyword>
<keyword evidence="2" id="KW-0472">Membrane</keyword>
<sequence>MSAESGHAGVEPDSIEQTAAALLTRRRRRVRRAFAVVVLAGLGATLAVTAMVQETGRTIGHRPCWPHNRSAGGLAGGRTR</sequence>